<dbReference type="GeneID" id="108997345"/>
<keyword evidence="5" id="KW-1185">Reference proteome</keyword>
<keyword evidence="4" id="KW-0812">Transmembrane</keyword>
<evidence type="ECO:0000256" key="3">
    <source>
        <dbReference type="SAM" id="MobiDB-lite"/>
    </source>
</evidence>
<sequence length="245" mass="26959">MAGRGICGAGVTPIPHPPPDRAPDTGRLLLSKKWHDHSLPFAPSKMHQRSDEEIATFKALKKERSGKCFVYVFAGIVILCLLTLIFALIVLRFRFPDVNLSSVAVKNLRLSNVGTASSSNSSFSATLVAEVTIKNTNFGRFNFENSTMSVLYGGMNVGDIRIGRWSVKARETRKMNVAVEVRSNRLSDTKNLSSDMMSGMLKLNSYASLSGRVNLLNIIKKRKIAEMNCTMTLNLTSGAIKDLQC</sequence>
<keyword evidence="4" id="KW-1133">Transmembrane helix</keyword>
<evidence type="ECO:0000256" key="2">
    <source>
        <dbReference type="ARBA" id="ARBA00023136"/>
    </source>
</evidence>
<evidence type="ECO:0000256" key="1">
    <source>
        <dbReference type="ARBA" id="ARBA00004370"/>
    </source>
</evidence>
<dbReference type="Gene3D" id="2.60.40.1820">
    <property type="match status" value="1"/>
</dbReference>
<name>A0A6P9EMG9_JUGRE</name>
<dbReference type="InParanoid" id="A0A6P9EMG9"/>
<dbReference type="OrthoDB" id="1894389at2759"/>
<dbReference type="Proteomes" id="UP000235220">
    <property type="component" value="Chromosome 9"/>
</dbReference>
<evidence type="ECO:0000313" key="6">
    <source>
        <dbReference type="RefSeq" id="XP_035549765.1"/>
    </source>
</evidence>
<dbReference type="AlphaFoldDB" id="A0A6P9EMG9"/>
<comment type="subcellular location">
    <subcellularLocation>
        <location evidence="1">Membrane</location>
    </subcellularLocation>
</comment>
<protein>
    <submittedName>
        <fullName evidence="6">Late embryogenesis abundant protein At1g64065-like</fullName>
    </submittedName>
</protein>
<evidence type="ECO:0000256" key="4">
    <source>
        <dbReference type="SAM" id="Phobius"/>
    </source>
</evidence>
<organism evidence="5 6">
    <name type="scientific">Juglans regia</name>
    <name type="common">English walnut</name>
    <dbReference type="NCBI Taxonomy" id="51240"/>
    <lineage>
        <taxon>Eukaryota</taxon>
        <taxon>Viridiplantae</taxon>
        <taxon>Streptophyta</taxon>
        <taxon>Embryophyta</taxon>
        <taxon>Tracheophyta</taxon>
        <taxon>Spermatophyta</taxon>
        <taxon>Magnoliopsida</taxon>
        <taxon>eudicotyledons</taxon>
        <taxon>Gunneridae</taxon>
        <taxon>Pentapetalae</taxon>
        <taxon>rosids</taxon>
        <taxon>fabids</taxon>
        <taxon>Fagales</taxon>
        <taxon>Juglandaceae</taxon>
        <taxon>Juglans</taxon>
    </lineage>
</organism>
<accession>A0A6P9EMG9</accession>
<reference evidence="6" key="1">
    <citation type="submission" date="2025-08" db="UniProtKB">
        <authorList>
            <consortium name="RefSeq"/>
        </authorList>
    </citation>
    <scope>IDENTIFICATION</scope>
    <source>
        <tissue evidence="6">Leaves</tissue>
    </source>
</reference>
<keyword evidence="2 4" id="KW-0472">Membrane</keyword>
<dbReference type="KEGG" id="jre:108997345"/>
<evidence type="ECO:0000313" key="5">
    <source>
        <dbReference type="Proteomes" id="UP000235220"/>
    </source>
</evidence>
<dbReference type="InterPro" id="IPR044839">
    <property type="entry name" value="NDR1-like"/>
</dbReference>
<feature type="region of interest" description="Disordered" evidence="3">
    <location>
        <begin position="1"/>
        <end position="22"/>
    </location>
</feature>
<dbReference type="FunCoup" id="A0A6P9EMG9">
    <property type="interactions" value="9"/>
</dbReference>
<dbReference type="RefSeq" id="XP_035549765.1">
    <property type="nucleotide sequence ID" value="XM_035693872.1"/>
</dbReference>
<dbReference type="GO" id="GO:0016020">
    <property type="term" value="C:membrane"/>
    <property type="evidence" value="ECO:0007669"/>
    <property type="project" value="UniProtKB-SubCell"/>
</dbReference>
<proteinExistence type="predicted"/>
<dbReference type="PANTHER" id="PTHR31234">
    <property type="entry name" value="LATE EMBRYOGENESIS ABUNDANT (LEA) HYDROXYPROLINE-RICH GLYCOPROTEIN FAMILY"/>
    <property type="match status" value="1"/>
</dbReference>
<gene>
    <name evidence="6" type="primary">LOC108997345</name>
</gene>
<dbReference type="GO" id="GO:0098542">
    <property type="term" value="P:defense response to other organism"/>
    <property type="evidence" value="ECO:0007669"/>
    <property type="project" value="InterPro"/>
</dbReference>
<dbReference type="PANTHER" id="PTHR31234:SF3">
    <property type="entry name" value="LATE EMBRYOGENESIS ABUNDANT (LEA) HYDROXYPROLINE-RICH GLYCOPROTEIN FAMILY"/>
    <property type="match status" value="1"/>
</dbReference>
<feature type="transmembrane region" description="Helical" evidence="4">
    <location>
        <begin position="68"/>
        <end position="91"/>
    </location>
</feature>